<evidence type="ECO:0000313" key="10">
    <source>
        <dbReference type="EMBL" id="OEY86674.1"/>
    </source>
</evidence>
<dbReference type="SUPFAM" id="SSF103473">
    <property type="entry name" value="MFS general substrate transporter"/>
    <property type="match status" value="1"/>
</dbReference>
<dbReference type="InterPro" id="IPR020846">
    <property type="entry name" value="MFS_dom"/>
</dbReference>
<keyword evidence="3" id="KW-1003">Cell membrane</keyword>
<evidence type="ECO:0000256" key="4">
    <source>
        <dbReference type="ARBA" id="ARBA00022692"/>
    </source>
</evidence>
<dbReference type="EMBL" id="MJMG01000006">
    <property type="protein sequence ID" value="OEY86674.1"/>
    <property type="molecule type" value="Genomic_DNA"/>
</dbReference>
<dbReference type="PANTHER" id="PTHR43528">
    <property type="entry name" value="ALPHA-KETOGLUTARATE PERMEASE"/>
    <property type="match status" value="1"/>
</dbReference>
<feature type="transmembrane region" description="Helical" evidence="8">
    <location>
        <begin position="384"/>
        <end position="404"/>
    </location>
</feature>
<dbReference type="InterPro" id="IPR011701">
    <property type="entry name" value="MFS"/>
</dbReference>
<feature type="transmembrane region" description="Helical" evidence="8">
    <location>
        <begin position="12"/>
        <end position="32"/>
    </location>
</feature>
<evidence type="ECO:0000256" key="7">
    <source>
        <dbReference type="ARBA" id="ARBA00023136"/>
    </source>
</evidence>
<evidence type="ECO:0000256" key="8">
    <source>
        <dbReference type="SAM" id="Phobius"/>
    </source>
</evidence>
<feature type="transmembrane region" description="Helical" evidence="8">
    <location>
        <begin position="44"/>
        <end position="63"/>
    </location>
</feature>
<organism evidence="10 11">
    <name type="scientific">Wolbachia pipientis</name>
    <dbReference type="NCBI Taxonomy" id="955"/>
    <lineage>
        <taxon>Bacteria</taxon>
        <taxon>Pseudomonadati</taxon>
        <taxon>Pseudomonadota</taxon>
        <taxon>Alphaproteobacteria</taxon>
        <taxon>Rickettsiales</taxon>
        <taxon>Anaplasmataceae</taxon>
        <taxon>Wolbachieae</taxon>
        <taxon>Wolbachia</taxon>
    </lineage>
</organism>
<accession>A0A1E7QKD0</accession>
<dbReference type="Gene3D" id="1.20.1250.20">
    <property type="entry name" value="MFS general substrate transporter like domains"/>
    <property type="match status" value="2"/>
</dbReference>
<evidence type="ECO:0000256" key="1">
    <source>
        <dbReference type="ARBA" id="ARBA00004429"/>
    </source>
</evidence>
<evidence type="ECO:0000256" key="2">
    <source>
        <dbReference type="ARBA" id="ARBA00022448"/>
    </source>
</evidence>
<keyword evidence="7 8" id="KW-0472">Membrane</keyword>
<dbReference type="InterPro" id="IPR051084">
    <property type="entry name" value="H+-coupled_symporters"/>
</dbReference>
<feature type="transmembrane region" description="Helical" evidence="8">
    <location>
        <begin position="226"/>
        <end position="247"/>
    </location>
</feature>
<sequence>MHLKNAMLSSILCNMIIWYELTLFGVSAPIISSTFFPLENATSRFLNTFAIGFIFRPLGAFIFGYMGDKYGRRRVLLTSVTLASVSSTAIGIIPDFRTIGILSPILLLSCRIIQGMAAGGETSINSTFLIEHSSTKKNIGFLGSMKAFSGALGSIVCFILIYICKKFTGENYEIWGWRLLFYFCFVMGVIGFLTRYIMSESLAYKIHSKHNNYPFWELIKHYKRPFAISVGAGIAQNAIVYSAIMFYNVSIAELIFSGIDIKNTVRLLADILFGISAVLFAALSDKYGRKNIMVIILITLACASLAMLSLLSSSNSNTIILTYLLLTIPIAASFGIYNSLTCELFPTKVRCIGFSLANNISAGIFGGISPSICRLLVEKTGNNLVAGIYLVICVLMSLISVLYIRVQDKKVDW</sequence>
<evidence type="ECO:0000256" key="6">
    <source>
        <dbReference type="ARBA" id="ARBA00022989"/>
    </source>
</evidence>
<dbReference type="GO" id="GO:0005886">
    <property type="term" value="C:plasma membrane"/>
    <property type="evidence" value="ECO:0007669"/>
    <property type="project" value="UniProtKB-SubCell"/>
</dbReference>
<comment type="caution">
    <text evidence="10">The sequence shown here is derived from an EMBL/GenBank/DDBJ whole genome shotgun (WGS) entry which is preliminary data.</text>
</comment>
<dbReference type="GO" id="GO:0015293">
    <property type="term" value="F:symporter activity"/>
    <property type="evidence" value="ECO:0007669"/>
    <property type="project" value="UniProtKB-KW"/>
</dbReference>
<feature type="transmembrane region" description="Helical" evidence="8">
    <location>
        <begin position="175"/>
        <end position="198"/>
    </location>
</feature>
<evidence type="ECO:0000256" key="5">
    <source>
        <dbReference type="ARBA" id="ARBA00022847"/>
    </source>
</evidence>
<evidence type="ECO:0000259" key="9">
    <source>
        <dbReference type="PROSITE" id="PS50850"/>
    </source>
</evidence>
<name>A0A1E7QKD0_WOLPI</name>
<feature type="transmembrane region" description="Helical" evidence="8">
    <location>
        <begin position="352"/>
        <end position="372"/>
    </location>
</feature>
<keyword evidence="11" id="KW-1185">Reference proteome</keyword>
<protein>
    <submittedName>
        <fullName evidence="10">MFS transporter</fullName>
    </submittedName>
</protein>
<keyword evidence="4 8" id="KW-0812">Transmembrane</keyword>
<feature type="transmembrane region" description="Helical" evidence="8">
    <location>
        <begin position="291"/>
        <end position="312"/>
    </location>
</feature>
<dbReference type="Pfam" id="PF07690">
    <property type="entry name" value="MFS_1"/>
    <property type="match status" value="1"/>
</dbReference>
<feature type="transmembrane region" description="Helical" evidence="8">
    <location>
        <begin position="318"/>
        <end position="340"/>
    </location>
</feature>
<comment type="subcellular location">
    <subcellularLocation>
        <location evidence="1">Cell inner membrane</location>
        <topology evidence="1">Multi-pass membrane protein</topology>
    </subcellularLocation>
</comment>
<reference evidence="10 11" key="1">
    <citation type="submission" date="2016-09" db="EMBL/GenBank/DDBJ databases">
        <title>Genomic evidence for plant-parasitic nematodes as the earliest Wolbachia hosts.</title>
        <authorList>
            <person name="Brown A.M."/>
            <person name="Wasala S.K."/>
            <person name="Howe D.K."/>
            <person name="Peetz A.B."/>
            <person name="Zasada I.A."/>
            <person name="Denver D.R."/>
        </authorList>
    </citation>
    <scope>NUCLEOTIDE SEQUENCE [LARGE SCALE GENOMIC DNA]</scope>
    <source>
        <strain evidence="11">wPpe</strain>
    </source>
</reference>
<feature type="domain" description="Major facilitator superfamily (MFS) profile" evidence="9">
    <location>
        <begin position="6"/>
        <end position="409"/>
    </location>
</feature>
<dbReference type="AlphaFoldDB" id="A0A1E7QKD0"/>
<evidence type="ECO:0000313" key="11">
    <source>
        <dbReference type="Proteomes" id="UP000175679"/>
    </source>
</evidence>
<feature type="transmembrane region" description="Helical" evidence="8">
    <location>
        <begin position="139"/>
        <end position="163"/>
    </location>
</feature>
<feature type="transmembrane region" description="Helical" evidence="8">
    <location>
        <begin position="267"/>
        <end position="284"/>
    </location>
</feature>
<gene>
    <name evidence="10" type="ORF">BIY23_02295</name>
</gene>
<evidence type="ECO:0000256" key="3">
    <source>
        <dbReference type="ARBA" id="ARBA00022475"/>
    </source>
</evidence>
<dbReference type="PROSITE" id="PS50850">
    <property type="entry name" value="MFS"/>
    <property type="match status" value="1"/>
</dbReference>
<keyword evidence="2" id="KW-0813">Transport</keyword>
<keyword evidence="5" id="KW-0769">Symport</keyword>
<dbReference type="InterPro" id="IPR036259">
    <property type="entry name" value="MFS_trans_sf"/>
</dbReference>
<dbReference type="PANTHER" id="PTHR43528:SF1">
    <property type="entry name" value="ALPHA-KETOGLUTARATE PERMEASE"/>
    <property type="match status" value="1"/>
</dbReference>
<proteinExistence type="predicted"/>
<dbReference type="Proteomes" id="UP000175679">
    <property type="component" value="Unassembled WGS sequence"/>
</dbReference>
<keyword evidence="6 8" id="KW-1133">Transmembrane helix</keyword>